<dbReference type="InterPro" id="IPR016181">
    <property type="entry name" value="Acyl_CoA_acyltransferase"/>
</dbReference>
<sequence length="151" mass="16481">MDFVVTPLTTSHATDITTWRYSGRWSVYDSRPEDGLYEPEEGYSAVVDARDGSLAGFLCVGEEARVPGLAEEPDAVDLGVGMHPAMVGRGHGPAFAGAVLDHLRSSGVDRVRIVVQSWNERSLRLAGRLGFTETGRHQADVEYVVLHTTLR</sequence>
<accession>A0ABP3DGW0</accession>
<dbReference type="InterPro" id="IPR000182">
    <property type="entry name" value="GNAT_dom"/>
</dbReference>
<name>A0ABP3DGW0_9PSEU</name>
<dbReference type="EMBL" id="BAAABU010000005">
    <property type="protein sequence ID" value="GAA0230060.1"/>
    <property type="molecule type" value="Genomic_DNA"/>
</dbReference>
<dbReference type="SUPFAM" id="SSF55729">
    <property type="entry name" value="Acyl-CoA N-acyltransferases (Nat)"/>
    <property type="match status" value="1"/>
</dbReference>
<protein>
    <recommendedName>
        <fullName evidence="1">N-acetyltransferase domain-containing protein</fullName>
    </recommendedName>
</protein>
<dbReference type="Pfam" id="PF00583">
    <property type="entry name" value="Acetyltransf_1"/>
    <property type="match status" value="1"/>
</dbReference>
<comment type="caution">
    <text evidence="2">The sequence shown here is derived from an EMBL/GenBank/DDBJ whole genome shotgun (WGS) entry which is preliminary data.</text>
</comment>
<feature type="domain" description="N-acetyltransferase" evidence="1">
    <location>
        <begin position="3"/>
        <end position="151"/>
    </location>
</feature>
<dbReference type="PROSITE" id="PS51186">
    <property type="entry name" value="GNAT"/>
    <property type="match status" value="1"/>
</dbReference>
<organism evidence="2 3">
    <name type="scientific">Saccharothrix mutabilis subsp. mutabilis</name>
    <dbReference type="NCBI Taxonomy" id="66855"/>
    <lineage>
        <taxon>Bacteria</taxon>
        <taxon>Bacillati</taxon>
        <taxon>Actinomycetota</taxon>
        <taxon>Actinomycetes</taxon>
        <taxon>Pseudonocardiales</taxon>
        <taxon>Pseudonocardiaceae</taxon>
        <taxon>Saccharothrix</taxon>
    </lineage>
</organism>
<dbReference type="RefSeq" id="WP_343934461.1">
    <property type="nucleotide sequence ID" value="NZ_BAAABU010000005.1"/>
</dbReference>
<dbReference type="Proteomes" id="UP001500416">
    <property type="component" value="Unassembled WGS sequence"/>
</dbReference>
<proteinExistence type="predicted"/>
<evidence type="ECO:0000313" key="3">
    <source>
        <dbReference type="Proteomes" id="UP001500416"/>
    </source>
</evidence>
<keyword evidence="3" id="KW-1185">Reference proteome</keyword>
<gene>
    <name evidence="2" type="ORF">GCM10010492_30690</name>
</gene>
<evidence type="ECO:0000259" key="1">
    <source>
        <dbReference type="PROSITE" id="PS51186"/>
    </source>
</evidence>
<evidence type="ECO:0000313" key="2">
    <source>
        <dbReference type="EMBL" id="GAA0230060.1"/>
    </source>
</evidence>
<reference evidence="3" key="1">
    <citation type="journal article" date="2019" name="Int. J. Syst. Evol. Microbiol.">
        <title>The Global Catalogue of Microorganisms (GCM) 10K type strain sequencing project: providing services to taxonomists for standard genome sequencing and annotation.</title>
        <authorList>
            <consortium name="The Broad Institute Genomics Platform"/>
            <consortium name="The Broad Institute Genome Sequencing Center for Infectious Disease"/>
            <person name="Wu L."/>
            <person name="Ma J."/>
        </authorList>
    </citation>
    <scope>NUCLEOTIDE SEQUENCE [LARGE SCALE GENOMIC DNA]</scope>
    <source>
        <strain evidence="3">JCM 3380</strain>
    </source>
</reference>
<dbReference type="Gene3D" id="3.40.630.30">
    <property type="match status" value="1"/>
</dbReference>